<dbReference type="EMBL" id="GAIX01009417">
    <property type="protein sequence ID" value="JAA83143.1"/>
    <property type="molecule type" value="Transcribed_RNA"/>
</dbReference>
<evidence type="ECO:0000313" key="2">
    <source>
        <dbReference type="EMBL" id="JAA83143.1"/>
    </source>
</evidence>
<feature type="compositionally biased region" description="Basic and acidic residues" evidence="1">
    <location>
        <begin position="1"/>
        <end position="25"/>
    </location>
</feature>
<feature type="region of interest" description="Disordered" evidence="1">
    <location>
        <begin position="1"/>
        <end position="26"/>
    </location>
</feature>
<feature type="non-terminal residue" evidence="2">
    <location>
        <position position="1"/>
    </location>
</feature>
<sequence>FQGRREDLREEHRAGGQGRGQERTHCAGCDLRGRRRAARERVHVRGVLPRRQTALAGGVQGVPQHRRVQGGARGVPAAPPQLQRGQGPRRAPLRAGLPAPHAARGHHH</sequence>
<feature type="non-terminal residue" evidence="2">
    <location>
        <position position="108"/>
    </location>
</feature>
<protein>
    <submittedName>
        <fullName evidence="2">Myoblast city</fullName>
    </submittedName>
</protein>
<feature type="region of interest" description="Disordered" evidence="1">
    <location>
        <begin position="59"/>
        <end position="108"/>
    </location>
</feature>
<organism evidence="2">
    <name type="scientific">Pararge aegeria</name>
    <name type="common">speckled wood butterfly</name>
    <dbReference type="NCBI Taxonomy" id="116150"/>
    <lineage>
        <taxon>Eukaryota</taxon>
        <taxon>Metazoa</taxon>
        <taxon>Ecdysozoa</taxon>
        <taxon>Arthropoda</taxon>
        <taxon>Hexapoda</taxon>
        <taxon>Insecta</taxon>
        <taxon>Pterygota</taxon>
        <taxon>Neoptera</taxon>
        <taxon>Endopterygota</taxon>
        <taxon>Lepidoptera</taxon>
        <taxon>Glossata</taxon>
        <taxon>Ditrysia</taxon>
        <taxon>Papilionoidea</taxon>
        <taxon>Nymphalidae</taxon>
        <taxon>Satyrinae</taxon>
        <taxon>Satyrini</taxon>
        <taxon>Parargina</taxon>
        <taxon>Pararge</taxon>
    </lineage>
</organism>
<dbReference type="AlphaFoldDB" id="S4P3N5"/>
<evidence type="ECO:0000256" key="1">
    <source>
        <dbReference type="SAM" id="MobiDB-lite"/>
    </source>
</evidence>
<reference evidence="2" key="1">
    <citation type="journal article" date="2013" name="BMC Genomics">
        <title>Unscrambling butterfly oogenesis.</title>
        <authorList>
            <person name="Carter J.M."/>
            <person name="Baker S.C."/>
            <person name="Pink R."/>
            <person name="Carter D.R."/>
            <person name="Collins A."/>
            <person name="Tomlin J."/>
            <person name="Gibbs M."/>
            <person name="Breuker C.J."/>
        </authorList>
    </citation>
    <scope>NUCLEOTIDE SEQUENCE</scope>
    <source>
        <tissue evidence="2">Ovary</tissue>
    </source>
</reference>
<name>S4P3N5_9NEOP</name>
<accession>S4P3N5</accession>
<reference evidence="2" key="2">
    <citation type="submission" date="2013-05" db="EMBL/GenBank/DDBJ databases">
        <authorList>
            <person name="Carter J.-M."/>
            <person name="Baker S.C."/>
            <person name="Pink R."/>
            <person name="Carter D.R.F."/>
            <person name="Collins A."/>
            <person name="Tomlin J."/>
            <person name="Gibbs M."/>
            <person name="Breuker C.J."/>
        </authorList>
    </citation>
    <scope>NUCLEOTIDE SEQUENCE</scope>
    <source>
        <tissue evidence="2">Ovary</tissue>
    </source>
</reference>
<proteinExistence type="predicted"/>